<feature type="region of interest" description="Disordered" evidence="1">
    <location>
        <begin position="55"/>
        <end position="77"/>
    </location>
</feature>
<sequence>MAVIIVAIVFGSLIAITAIEKAFDLKKRKLEAEIRMQELRAGVAPGTYSRISKKDLKKNARKEKANEDLGVHQNTEAEEREELLRGIADLKERIDNIDTIMASRKQSAEDEKND</sequence>
<dbReference type="AlphaFoldDB" id="A0A7X2PDS1"/>
<evidence type="ECO:0000313" key="3">
    <source>
        <dbReference type="Proteomes" id="UP000460549"/>
    </source>
</evidence>
<dbReference type="RefSeq" id="WP_154426312.1">
    <property type="nucleotide sequence ID" value="NZ_VUNN01000022.1"/>
</dbReference>
<name>A0A7X2PDS1_9SPIO</name>
<proteinExistence type="predicted"/>
<evidence type="ECO:0000256" key="1">
    <source>
        <dbReference type="SAM" id="MobiDB-lite"/>
    </source>
</evidence>
<gene>
    <name evidence="2" type="ORF">FYJ80_09420</name>
</gene>
<feature type="compositionally biased region" description="Basic and acidic residues" evidence="1">
    <location>
        <begin position="55"/>
        <end position="70"/>
    </location>
</feature>
<protein>
    <submittedName>
        <fullName evidence="2">Uncharacterized protein</fullName>
    </submittedName>
</protein>
<reference evidence="2 3" key="1">
    <citation type="submission" date="2019-08" db="EMBL/GenBank/DDBJ databases">
        <title>In-depth cultivation of the pig gut microbiome towards novel bacterial diversity and tailored functional studies.</title>
        <authorList>
            <person name="Wylensek D."/>
            <person name="Hitch T.C.A."/>
            <person name="Clavel T."/>
        </authorList>
    </citation>
    <scope>NUCLEOTIDE SEQUENCE [LARGE SCALE GENOMIC DNA]</scope>
    <source>
        <strain evidence="2 3">NM-380-WT-3C1</strain>
    </source>
</reference>
<evidence type="ECO:0000313" key="2">
    <source>
        <dbReference type="EMBL" id="MSU06988.1"/>
    </source>
</evidence>
<keyword evidence="3" id="KW-1185">Reference proteome</keyword>
<dbReference type="EMBL" id="VUNN01000022">
    <property type="protein sequence ID" value="MSU06988.1"/>
    <property type="molecule type" value="Genomic_DNA"/>
</dbReference>
<accession>A0A7X2PDS1</accession>
<comment type="caution">
    <text evidence="2">The sequence shown here is derived from an EMBL/GenBank/DDBJ whole genome shotgun (WGS) entry which is preliminary data.</text>
</comment>
<organism evidence="2 3">
    <name type="scientific">Bullifex porci</name>
    <dbReference type="NCBI Taxonomy" id="2606638"/>
    <lineage>
        <taxon>Bacteria</taxon>
        <taxon>Pseudomonadati</taxon>
        <taxon>Spirochaetota</taxon>
        <taxon>Spirochaetia</taxon>
        <taxon>Spirochaetales</taxon>
        <taxon>Spirochaetaceae</taxon>
        <taxon>Bullifex</taxon>
    </lineage>
</organism>
<dbReference type="Proteomes" id="UP000460549">
    <property type="component" value="Unassembled WGS sequence"/>
</dbReference>